<evidence type="ECO:0000256" key="1">
    <source>
        <dbReference type="SAM" id="Phobius"/>
    </source>
</evidence>
<feature type="transmembrane region" description="Helical" evidence="1">
    <location>
        <begin position="122"/>
        <end position="143"/>
    </location>
</feature>
<evidence type="ECO:0000313" key="3">
    <source>
        <dbReference type="EnsemblMetazoa" id="ISCW023303-PA"/>
    </source>
</evidence>
<dbReference type="Gene3D" id="1.20.1250.20">
    <property type="entry name" value="MFS general substrate transporter like domains"/>
    <property type="match status" value="1"/>
</dbReference>
<dbReference type="PANTHER" id="PTHR11360:SF303">
    <property type="entry name" value="MAJOR FACILITATOR SUPERFAMILY (MFS) PROFILE DOMAIN-CONTAINING PROTEIN"/>
    <property type="match status" value="1"/>
</dbReference>
<evidence type="ECO:0000313" key="2">
    <source>
        <dbReference type="EMBL" id="EEC19302.1"/>
    </source>
</evidence>
<dbReference type="Proteomes" id="UP000001555">
    <property type="component" value="Unassembled WGS sequence"/>
</dbReference>
<evidence type="ECO:0000313" key="4">
    <source>
        <dbReference type="Proteomes" id="UP000001555"/>
    </source>
</evidence>
<protein>
    <submittedName>
        <fullName evidence="2 3">Monocarboxylate transporter, putative</fullName>
    </submittedName>
</protein>
<dbReference type="OrthoDB" id="6499973at2759"/>
<feature type="transmembrane region" description="Helical" evidence="1">
    <location>
        <begin position="155"/>
        <end position="172"/>
    </location>
</feature>
<reference evidence="3" key="2">
    <citation type="submission" date="2020-05" db="UniProtKB">
        <authorList>
            <consortium name="EnsemblMetazoa"/>
        </authorList>
    </citation>
    <scope>IDENTIFICATION</scope>
    <source>
        <strain evidence="3">wikel</strain>
    </source>
</reference>
<keyword evidence="4" id="KW-1185">Reference proteome</keyword>
<dbReference type="EnsemblMetazoa" id="ISCW023303-RA">
    <property type="protein sequence ID" value="ISCW023303-PA"/>
    <property type="gene ID" value="ISCW023303"/>
</dbReference>
<dbReference type="InterPro" id="IPR050327">
    <property type="entry name" value="Proton-linked_MCT"/>
</dbReference>
<dbReference type="VEuPathDB" id="VectorBase:ISCW023303"/>
<proteinExistence type="predicted"/>
<sequence length="296" mass="32275">MTTPRQPLAKEAQNGSSDGLDRCWHIPVIAALAMLAASIGRQNSGFFYVGFMEVFSINRSDASWPNSVTSVLINLSGVLLWLLRCRLSAYQITLIGSIFTWTGIVASAFAPSMQWTTATLGAIYGTGVGIVTLSLAYINILYFDQYRGIACGVKFAGVYLASLIFPPALVYFEEAYGFRGALLLSGAITMHVTAFCLPLNVPQWIRHKTEVRQPIKSTEFCTINGTQLSQGSSASRNTSGTNISKVSESILESVRLLRMPVYYAIVAYTVISDFAAMAFQSTIVDYSIDKGFSLET</sequence>
<dbReference type="PaxDb" id="6945-B7QKD0"/>
<dbReference type="EMBL" id="ABJB010748058">
    <property type="status" value="NOT_ANNOTATED_CDS"/>
    <property type="molecule type" value="Genomic_DNA"/>
</dbReference>
<gene>
    <name evidence="2" type="ORF">IscW_ISCW023303</name>
</gene>
<dbReference type="HOGENOM" id="CLU_941886_0_0_1"/>
<dbReference type="EMBL" id="DS959025">
    <property type="protein sequence ID" value="EEC19302.1"/>
    <property type="molecule type" value="Genomic_DNA"/>
</dbReference>
<dbReference type="VEuPathDB" id="VectorBase:ISCP_020938"/>
<dbReference type="Pfam" id="PF07690">
    <property type="entry name" value="MFS_1"/>
    <property type="match status" value="1"/>
</dbReference>
<dbReference type="InterPro" id="IPR011701">
    <property type="entry name" value="MFS"/>
</dbReference>
<dbReference type="EMBL" id="ABJB010719750">
    <property type="status" value="NOT_ANNOTATED_CDS"/>
    <property type="molecule type" value="Genomic_DNA"/>
</dbReference>
<accession>B7QKD0</accession>
<keyword evidence="1" id="KW-1133">Transmembrane helix</keyword>
<organism>
    <name type="scientific">Ixodes scapularis</name>
    <name type="common">Black-legged tick</name>
    <name type="synonym">Deer tick</name>
    <dbReference type="NCBI Taxonomy" id="6945"/>
    <lineage>
        <taxon>Eukaryota</taxon>
        <taxon>Metazoa</taxon>
        <taxon>Ecdysozoa</taxon>
        <taxon>Arthropoda</taxon>
        <taxon>Chelicerata</taxon>
        <taxon>Arachnida</taxon>
        <taxon>Acari</taxon>
        <taxon>Parasitiformes</taxon>
        <taxon>Ixodida</taxon>
        <taxon>Ixodoidea</taxon>
        <taxon>Ixodidae</taxon>
        <taxon>Ixodinae</taxon>
        <taxon>Ixodes</taxon>
    </lineage>
</organism>
<feature type="transmembrane region" description="Helical" evidence="1">
    <location>
        <begin position="90"/>
        <end position="110"/>
    </location>
</feature>
<dbReference type="SUPFAM" id="SSF103473">
    <property type="entry name" value="MFS general substrate transporter"/>
    <property type="match status" value="1"/>
</dbReference>
<feature type="non-terminal residue" evidence="2">
    <location>
        <position position="296"/>
    </location>
</feature>
<name>B7QKD0_IXOSC</name>
<dbReference type="GO" id="GO:0005886">
    <property type="term" value="C:plasma membrane"/>
    <property type="evidence" value="ECO:0000318"/>
    <property type="project" value="GO_Central"/>
</dbReference>
<keyword evidence="1" id="KW-0472">Membrane</keyword>
<dbReference type="VEuPathDB" id="VectorBase:ISCI023303"/>
<dbReference type="InterPro" id="IPR036259">
    <property type="entry name" value="MFS_trans_sf"/>
</dbReference>
<feature type="transmembrane region" description="Helical" evidence="1">
    <location>
        <begin position="261"/>
        <end position="283"/>
    </location>
</feature>
<dbReference type="GO" id="GO:0008028">
    <property type="term" value="F:monocarboxylic acid transmembrane transporter activity"/>
    <property type="evidence" value="ECO:0000318"/>
    <property type="project" value="GO_Central"/>
</dbReference>
<keyword evidence="1" id="KW-0812">Transmembrane</keyword>
<feature type="transmembrane region" description="Helical" evidence="1">
    <location>
        <begin position="178"/>
        <end position="199"/>
    </location>
</feature>
<dbReference type="PANTHER" id="PTHR11360">
    <property type="entry name" value="MONOCARBOXYLATE TRANSPORTER"/>
    <property type="match status" value="1"/>
</dbReference>
<reference evidence="2 4" key="1">
    <citation type="submission" date="2008-03" db="EMBL/GenBank/DDBJ databases">
        <title>Annotation of Ixodes scapularis.</title>
        <authorList>
            <consortium name="Ixodes scapularis Genome Project Consortium"/>
            <person name="Caler E."/>
            <person name="Hannick L.I."/>
            <person name="Bidwell S."/>
            <person name="Joardar V."/>
            <person name="Thiagarajan M."/>
            <person name="Amedeo P."/>
            <person name="Galinsky K.J."/>
            <person name="Schobel S."/>
            <person name="Inman J."/>
            <person name="Hostetler J."/>
            <person name="Miller J."/>
            <person name="Hammond M."/>
            <person name="Megy K."/>
            <person name="Lawson D."/>
            <person name="Kodira C."/>
            <person name="Sutton G."/>
            <person name="Meyer J."/>
            <person name="Hill C.A."/>
            <person name="Birren B."/>
            <person name="Nene V."/>
            <person name="Collins F."/>
            <person name="Alarcon-Chaidez F."/>
            <person name="Wikel S."/>
            <person name="Strausberg R."/>
        </authorList>
    </citation>
    <scope>NUCLEOTIDE SEQUENCE [LARGE SCALE GENOMIC DNA]</scope>
    <source>
        <strain evidence="4">Wikel</strain>
        <strain evidence="2">Wikel colony</strain>
    </source>
</reference>
<dbReference type="AlphaFoldDB" id="B7QKD0"/>